<dbReference type="AlphaFoldDB" id="A0A239GMM5"/>
<dbReference type="Gene3D" id="3.30.470.20">
    <property type="entry name" value="ATP-grasp fold, B domain"/>
    <property type="match status" value="1"/>
</dbReference>
<sequence length="407" mass="46562">MAKCFALMGWSLPVIESMQKTGKPFVVVSFPDFEPYAKENDIPFVPYQLDEWSDTSNSLDLVEKLNAYNADVAVPLFEETVEWAGALNSIYRNDPRVLNRAFLFRNKAMMKRKALIGGLRVGLFEEVHNKEGVKAFMKRLNEANLQLDGEEDSWVHIKPFASAGTVGHRLLKSMNQIDEECEDGDFPCLAESHLSGREFSCEAFIHGGKIKFLNITEYVKLGYSNFIPEGHYLESKRDLIYKHVQKLVDIFGIEYGMVHPEWFLTENDELNFGETACRIPGGHILELCGKSYEFDALAAFVQIHDPSLTDEELAEILPPEGFKPKNYHGNVMIYPHKKQFSKLEIPEELNNESYFVDHTLVPPLSTQKISDERAGFGNHFGTINFKGEDPDRMTELLKYYQKVDFYV</sequence>
<gene>
    <name evidence="1" type="ORF">SAMN05421640_0911</name>
</gene>
<accession>A0A239GMM5</accession>
<dbReference type="EMBL" id="FZPD01000002">
    <property type="protein sequence ID" value="SNS70125.1"/>
    <property type="molecule type" value="Genomic_DNA"/>
</dbReference>
<evidence type="ECO:0008006" key="3">
    <source>
        <dbReference type="Google" id="ProtNLM"/>
    </source>
</evidence>
<proteinExistence type="predicted"/>
<dbReference type="RefSeq" id="WP_089355685.1">
    <property type="nucleotide sequence ID" value="NZ_FZPD01000002.1"/>
</dbReference>
<dbReference type="Proteomes" id="UP000198393">
    <property type="component" value="Unassembled WGS sequence"/>
</dbReference>
<organism evidence="1 2">
    <name type="scientific">Ekhidna lutea</name>
    <dbReference type="NCBI Taxonomy" id="447679"/>
    <lineage>
        <taxon>Bacteria</taxon>
        <taxon>Pseudomonadati</taxon>
        <taxon>Bacteroidota</taxon>
        <taxon>Cytophagia</taxon>
        <taxon>Cytophagales</taxon>
        <taxon>Reichenbachiellaceae</taxon>
        <taxon>Ekhidna</taxon>
    </lineage>
</organism>
<dbReference type="OrthoDB" id="1195727at2"/>
<dbReference type="SUPFAM" id="SSF56059">
    <property type="entry name" value="Glutathione synthetase ATP-binding domain-like"/>
    <property type="match status" value="1"/>
</dbReference>
<reference evidence="1 2" key="1">
    <citation type="submission" date="2017-06" db="EMBL/GenBank/DDBJ databases">
        <authorList>
            <person name="Kim H.J."/>
            <person name="Triplett B.A."/>
        </authorList>
    </citation>
    <scope>NUCLEOTIDE SEQUENCE [LARGE SCALE GENOMIC DNA]</scope>
    <source>
        <strain evidence="1 2">DSM 19307</strain>
    </source>
</reference>
<protein>
    <recommendedName>
        <fullName evidence="3">ATP-grasp domain-containing protein</fullName>
    </recommendedName>
</protein>
<name>A0A239GMM5_EKHLU</name>
<evidence type="ECO:0000313" key="2">
    <source>
        <dbReference type="Proteomes" id="UP000198393"/>
    </source>
</evidence>
<evidence type="ECO:0000313" key="1">
    <source>
        <dbReference type="EMBL" id="SNS70125.1"/>
    </source>
</evidence>
<keyword evidence="2" id="KW-1185">Reference proteome</keyword>